<keyword evidence="1" id="KW-1133">Transmembrane helix</keyword>
<dbReference type="EMBL" id="JAKZBV010000001">
    <property type="protein sequence ID" value="MCH6468732.1"/>
    <property type="molecule type" value="Genomic_DNA"/>
</dbReference>
<comment type="caution">
    <text evidence="2">The sequence shown here is derived from an EMBL/GenBank/DDBJ whole genome shotgun (WGS) entry which is preliminary data.</text>
</comment>
<name>A0ABS9TWY7_9MICC</name>
<keyword evidence="1" id="KW-0472">Membrane</keyword>
<feature type="transmembrane region" description="Helical" evidence="1">
    <location>
        <begin position="55"/>
        <end position="77"/>
    </location>
</feature>
<accession>A0ABS9TWY7</accession>
<keyword evidence="3" id="KW-1185">Reference proteome</keyword>
<gene>
    <name evidence="2" type="ORF">L0M17_01810</name>
</gene>
<proteinExistence type="predicted"/>
<evidence type="ECO:0000313" key="3">
    <source>
        <dbReference type="Proteomes" id="UP001202922"/>
    </source>
</evidence>
<evidence type="ECO:0008006" key="4">
    <source>
        <dbReference type="Google" id="ProtNLM"/>
    </source>
</evidence>
<organism evidence="2 3">
    <name type="scientific">Sinomonas terrae</name>
    <dbReference type="NCBI Taxonomy" id="2908838"/>
    <lineage>
        <taxon>Bacteria</taxon>
        <taxon>Bacillati</taxon>
        <taxon>Actinomycetota</taxon>
        <taxon>Actinomycetes</taxon>
        <taxon>Micrococcales</taxon>
        <taxon>Micrococcaceae</taxon>
        <taxon>Sinomonas</taxon>
    </lineage>
</organism>
<reference evidence="2 3" key="1">
    <citation type="submission" date="2022-03" db="EMBL/GenBank/DDBJ databases">
        <title>Sinomonas sp. isolated from a soil.</title>
        <authorList>
            <person name="Han J."/>
            <person name="Kim D.-U."/>
        </authorList>
    </citation>
    <scope>NUCLEOTIDE SEQUENCE [LARGE SCALE GENOMIC DNA]</scope>
    <source>
        <strain evidence="2 3">5-5</strain>
    </source>
</reference>
<evidence type="ECO:0000313" key="2">
    <source>
        <dbReference type="EMBL" id="MCH6468732.1"/>
    </source>
</evidence>
<keyword evidence="1" id="KW-0812">Transmembrane</keyword>
<dbReference type="Proteomes" id="UP001202922">
    <property type="component" value="Unassembled WGS sequence"/>
</dbReference>
<evidence type="ECO:0000256" key="1">
    <source>
        <dbReference type="SAM" id="Phobius"/>
    </source>
</evidence>
<protein>
    <recommendedName>
        <fullName evidence="4">ABC3 transporter permease protein domain-containing protein</fullName>
    </recommendedName>
</protein>
<sequence length="93" mass="9393">MASIQINRFAPRATATALLLGTTGLVSTSVAVSWLIASQNLSQRAAERIVQATALGGWALAIVGAIVGAGIAGIVIASTRAFLMRFGAAAAIR</sequence>
<dbReference type="RefSeq" id="WP_241050682.1">
    <property type="nucleotide sequence ID" value="NZ_JAKZBV010000001.1"/>
</dbReference>